<dbReference type="EMBL" id="VOBR01000037">
    <property type="protein sequence ID" value="TWP45993.1"/>
    <property type="molecule type" value="Genomic_DNA"/>
</dbReference>
<sequence length="167" mass="17925">MLQQSDLRGGPLSVWVGADAGHHNRWEAEKIAIELHDTVLPTARTVCVHEVNDHHAMSFMLPIGPSEAVMATLVAQGFGVASSAGYVAGPETLRLGAAEAVSAHKQRREGRALRFPGQRSLRGRHGVSDILAFSAIEQVLPAGITAVDTRGNLQPFFKDGKLILFVD</sequence>
<name>A0A563EH92_9PSEU</name>
<accession>A0A563EH92</accession>
<evidence type="ECO:0000313" key="2">
    <source>
        <dbReference type="Proteomes" id="UP000316639"/>
    </source>
</evidence>
<dbReference type="Proteomes" id="UP000316639">
    <property type="component" value="Unassembled WGS sequence"/>
</dbReference>
<comment type="caution">
    <text evidence="1">The sequence shown here is derived from an EMBL/GenBank/DDBJ whole genome shotgun (WGS) entry which is preliminary data.</text>
</comment>
<gene>
    <name evidence="1" type="ORF">FKR81_37890</name>
</gene>
<dbReference type="OrthoDB" id="3683448at2"/>
<protein>
    <submittedName>
        <fullName evidence="1">Uncharacterized protein</fullName>
    </submittedName>
</protein>
<organism evidence="1 2">
    <name type="scientific">Lentzea tibetensis</name>
    <dbReference type="NCBI Taxonomy" id="2591470"/>
    <lineage>
        <taxon>Bacteria</taxon>
        <taxon>Bacillati</taxon>
        <taxon>Actinomycetota</taxon>
        <taxon>Actinomycetes</taxon>
        <taxon>Pseudonocardiales</taxon>
        <taxon>Pseudonocardiaceae</taxon>
        <taxon>Lentzea</taxon>
    </lineage>
</organism>
<evidence type="ECO:0000313" key="1">
    <source>
        <dbReference type="EMBL" id="TWP45993.1"/>
    </source>
</evidence>
<keyword evidence="2" id="KW-1185">Reference proteome</keyword>
<reference evidence="1 2" key="1">
    <citation type="submission" date="2019-07" db="EMBL/GenBank/DDBJ databases">
        <title>Lentzea xizangensis sp. nov., isolated from Qinghai-Tibetan Plateau Soils.</title>
        <authorList>
            <person name="Huang J."/>
        </authorList>
    </citation>
    <scope>NUCLEOTIDE SEQUENCE [LARGE SCALE GENOMIC DNA]</scope>
    <source>
        <strain evidence="1 2">FXJ1.1311</strain>
    </source>
</reference>
<dbReference type="AlphaFoldDB" id="A0A563EH92"/>
<proteinExistence type="predicted"/>